<evidence type="ECO:0000256" key="2">
    <source>
        <dbReference type="ARBA" id="ARBA00022694"/>
    </source>
</evidence>
<dbReference type="GO" id="GO:0001682">
    <property type="term" value="P:tRNA 5'-leader removal"/>
    <property type="evidence" value="ECO:0007669"/>
    <property type="project" value="InterPro"/>
</dbReference>
<dbReference type="EMBL" id="OX459123">
    <property type="protein sequence ID" value="CAI9108480.1"/>
    <property type="molecule type" value="Genomic_DNA"/>
</dbReference>
<dbReference type="PANTHER" id="PTHR22731">
    <property type="entry name" value="RIBONUCLEASES P/MRP PROTEIN SUBUNIT POP1"/>
    <property type="match status" value="1"/>
</dbReference>
<accession>A0AAV1DKS0</accession>
<reference evidence="8" key="1">
    <citation type="submission" date="2023-03" db="EMBL/GenBank/DDBJ databases">
        <authorList>
            <person name="Julca I."/>
        </authorList>
    </citation>
    <scope>NUCLEOTIDE SEQUENCE</scope>
</reference>
<dbReference type="GO" id="GO:0000172">
    <property type="term" value="C:ribonuclease MRP complex"/>
    <property type="evidence" value="ECO:0007669"/>
    <property type="project" value="InterPro"/>
</dbReference>
<comment type="subcellular location">
    <subcellularLocation>
        <location evidence="1">Nucleus</location>
    </subcellularLocation>
</comment>
<evidence type="ECO:0000256" key="3">
    <source>
        <dbReference type="ARBA" id="ARBA00023242"/>
    </source>
</evidence>
<dbReference type="GO" id="GO:0005655">
    <property type="term" value="C:nucleolar ribonuclease P complex"/>
    <property type="evidence" value="ECO:0007669"/>
    <property type="project" value="InterPro"/>
</dbReference>
<dbReference type="Pfam" id="PF08170">
    <property type="entry name" value="POPLD"/>
    <property type="match status" value="1"/>
</dbReference>
<keyword evidence="2" id="KW-0819">tRNA processing</keyword>
<feature type="domain" description="POP1 C-terminal" evidence="7">
    <location>
        <begin position="763"/>
        <end position="836"/>
    </location>
</feature>
<evidence type="ECO:0000256" key="1">
    <source>
        <dbReference type="ARBA" id="ARBA00004123"/>
    </source>
</evidence>
<evidence type="ECO:0000313" key="9">
    <source>
        <dbReference type="Proteomes" id="UP001161247"/>
    </source>
</evidence>
<sequence length="847" mass="95259">MVADQTKHQRSAAPPRTLNVQKFAESRAAELVALHSVVKNRLDNDFRAQRNKRRRTTGHDNRLSRRRYKKKQKFGETDNVSTGVLPKDVKMLSRRVRRRIELKKNPQTGFSAAGDGTKRLRTHVWHAKRFTIDKLWGFYLPIGLHGRGKGSRAILKKSKEGVFVHDASYYGVILLDGPEDLLLSVLSSVLVPFPSGNCEEAFQNIISGGTYGTAMLRHVGPLNSKSIAPVTYMWRSRQSNSVCKVGETGDYDEQQSVDNCALLRQLWLWIHPSAFSEGYCVLQSECERTAGRLITCMSLEGKLAKLELIGSRAFELIWKILQPIRSVSMDSCALQKCSVASTDGKTHFQDASSLPDEDKISMSAVISLMVNDPRVLVGKSLISEPEVGGSNESENERNTFLDGTKLQKMGTFSSLFSWPEQSYQSLEFADLWDSRKGILPPLEESILCKEKYRQSLKFFGVAHRNLGKVDASQETTSSEYSQLCPIMLLKDNLSDRFSRWSIILPLSWVKVFWIAIVSNGAQAIGLRERHWIAREAGLPCFPSDFPDTKAYSRQIEVEDTMKEKKAKLQPPSLRPPRVLPLPCWEQVQSMSQIKSLLARDTNILPVADLSCKNVYCNTAVLDCDGVSFNGYVARTSFMLIHSLAHFGGNNLFLTTKVADGKNWLPKVLKDMKTSEHSENGVCSNLKCSQNLFFARVHLSAYREGVYEEGAVVCAPLSNDITLLTTRSEDGGEKCQIPQSLLSSCFDQQPARIIEFQLLKDLPDSESTRRPIGFVTTGFVQGSKKPMATAVCEVSWLAHLRENQWKNIPKHQGRKEIYVLVRNLRSTAYRLALATIVLETQENDLEFM</sequence>
<organism evidence="8 9">
    <name type="scientific">Oldenlandia corymbosa var. corymbosa</name>
    <dbReference type="NCBI Taxonomy" id="529605"/>
    <lineage>
        <taxon>Eukaryota</taxon>
        <taxon>Viridiplantae</taxon>
        <taxon>Streptophyta</taxon>
        <taxon>Embryophyta</taxon>
        <taxon>Tracheophyta</taxon>
        <taxon>Spermatophyta</taxon>
        <taxon>Magnoliopsida</taxon>
        <taxon>eudicotyledons</taxon>
        <taxon>Gunneridae</taxon>
        <taxon>Pentapetalae</taxon>
        <taxon>asterids</taxon>
        <taxon>lamiids</taxon>
        <taxon>Gentianales</taxon>
        <taxon>Rubiaceae</taxon>
        <taxon>Rubioideae</taxon>
        <taxon>Spermacoceae</taxon>
        <taxon>Hedyotis-Oldenlandia complex</taxon>
        <taxon>Oldenlandia</taxon>
    </lineage>
</organism>
<evidence type="ECO:0000259" key="5">
    <source>
        <dbReference type="Pfam" id="PF06978"/>
    </source>
</evidence>
<evidence type="ECO:0000256" key="4">
    <source>
        <dbReference type="SAM" id="MobiDB-lite"/>
    </source>
</evidence>
<evidence type="ECO:0000313" key="8">
    <source>
        <dbReference type="EMBL" id="CAI9108480.1"/>
    </source>
</evidence>
<dbReference type="Pfam" id="PF22770">
    <property type="entry name" value="POP1_C"/>
    <property type="match status" value="1"/>
</dbReference>
<evidence type="ECO:0000259" key="6">
    <source>
        <dbReference type="Pfam" id="PF08170"/>
    </source>
</evidence>
<dbReference type="InterPro" id="IPR009723">
    <property type="entry name" value="Pop1_N"/>
</dbReference>
<name>A0AAV1DKS0_OLDCO</name>
<keyword evidence="9" id="KW-1185">Reference proteome</keyword>
<dbReference type="AlphaFoldDB" id="A0AAV1DKS0"/>
<dbReference type="Pfam" id="PF06978">
    <property type="entry name" value="POP1_N"/>
    <property type="match status" value="1"/>
</dbReference>
<protein>
    <submittedName>
        <fullName evidence="8">OLC1v1008079C2</fullName>
    </submittedName>
</protein>
<evidence type="ECO:0000259" key="7">
    <source>
        <dbReference type="Pfam" id="PF22770"/>
    </source>
</evidence>
<dbReference type="Proteomes" id="UP001161247">
    <property type="component" value="Chromosome 6"/>
</dbReference>
<gene>
    <name evidence="8" type="ORF">OLC1_LOCUS16564</name>
</gene>
<dbReference type="InterPro" id="IPR055079">
    <property type="entry name" value="POP1_C"/>
</dbReference>
<proteinExistence type="predicted"/>
<feature type="region of interest" description="Disordered" evidence="4">
    <location>
        <begin position="45"/>
        <end position="80"/>
    </location>
</feature>
<feature type="domain" description="Pop1 N-terminal" evidence="5">
    <location>
        <begin position="120"/>
        <end position="177"/>
    </location>
</feature>
<keyword evidence="3" id="KW-0539">Nucleus</keyword>
<dbReference type="PANTHER" id="PTHR22731:SF3">
    <property type="entry name" value="RIBONUCLEASES P_MRP PROTEIN SUBUNIT POP1"/>
    <property type="match status" value="1"/>
</dbReference>
<feature type="domain" description="POPLD" evidence="6">
    <location>
        <begin position="499"/>
        <end position="575"/>
    </location>
</feature>
<dbReference type="InterPro" id="IPR039182">
    <property type="entry name" value="Pop1"/>
</dbReference>
<dbReference type="InterPro" id="IPR012590">
    <property type="entry name" value="POPLD_dom"/>
</dbReference>